<dbReference type="GO" id="GO:0005524">
    <property type="term" value="F:ATP binding"/>
    <property type="evidence" value="ECO:0007669"/>
    <property type="project" value="UniProtKB-KW"/>
</dbReference>
<dbReference type="Pfam" id="PF06745">
    <property type="entry name" value="ATPase"/>
    <property type="match status" value="1"/>
</dbReference>
<evidence type="ECO:0000256" key="1">
    <source>
        <dbReference type="ARBA" id="ARBA00022741"/>
    </source>
</evidence>
<evidence type="ECO:0000313" key="4">
    <source>
        <dbReference type="EMBL" id="MBN2067886.1"/>
    </source>
</evidence>
<dbReference type="Proteomes" id="UP000809243">
    <property type="component" value="Unassembled WGS sequence"/>
</dbReference>
<dbReference type="SUPFAM" id="SSF52540">
    <property type="entry name" value="P-loop containing nucleoside triphosphate hydrolases"/>
    <property type="match status" value="1"/>
</dbReference>
<dbReference type="AlphaFoldDB" id="A0A938YY90"/>
<dbReference type="PANTHER" id="PTHR43637:SF1">
    <property type="entry name" value="UPF0273 PROTEIN TM_0370"/>
    <property type="match status" value="1"/>
</dbReference>
<organism evidence="4 5">
    <name type="scientific">Candidatus Iainarchaeum sp</name>
    <dbReference type="NCBI Taxonomy" id="3101447"/>
    <lineage>
        <taxon>Archaea</taxon>
        <taxon>Candidatus Iainarchaeota</taxon>
        <taxon>Candidatus Iainarchaeia</taxon>
        <taxon>Candidatus Iainarchaeales</taxon>
        <taxon>Candidatus Iainarchaeaceae</taxon>
        <taxon>Candidatus Iainarchaeum</taxon>
    </lineage>
</organism>
<gene>
    <name evidence="4" type="ORF">JW744_05445</name>
</gene>
<keyword evidence="1" id="KW-0547">Nucleotide-binding</keyword>
<sequence length="236" mass="26403">MERVKTGISGLDQLLQGGFPSDSNVLVSGGNGTGKTIFSMQYVYNGAAQFKEPGIFVTVESNAKSIAWDMQSFNWGIHELQEKKLFNIFRMSLGFAKSDRYVSDKISEQLRLIESKVKEMNATRLVIDSTTAFATWMESFEFRPRLFEFLDGLKDLGCTTLFTSETSGGKTDFSAFGVEEFVADGVIALYFVPPNRSIFVRKMRGTGHSTSLHPFEITNAGILIKPKEQVMWEAIK</sequence>
<protein>
    <submittedName>
        <fullName evidence="4">KaiC domain-containing protein</fullName>
    </submittedName>
</protein>
<dbReference type="InterPro" id="IPR010624">
    <property type="entry name" value="KaiC_dom"/>
</dbReference>
<reference evidence="4" key="1">
    <citation type="submission" date="2021-01" db="EMBL/GenBank/DDBJ databases">
        <title>Active Sulfur Cycling in an Early Earth Analoge.</title>
        <authorList>
            <person name="Hahn C.R."/>
            <person name="Youssef N.H."/>
            <person name="Elshahed M."/>
        </authorList>
    </citation>
    <scope>NUCLEOTIDE SEQUENCE</scope>
    <source>
        <strain evidence="4">Zod_Metabat.1151</strain>
    </source>
</reference>
<evidence type="ECO:0000313" key="5">
    <source>
        <dbReference type="Proteomes" id="UP000809243"/>
    </source>
</evidence>
<name>A0A938YY90_9ARCH</name>
<accession>A0A938YY90</accession>
<proteinExistence type="predicted"/>
<keyword evidence="2" id="KW-0067">ATP-binding</keyword>
<dbReference type="InterPro" id="IPR027417">
    <property type="entry name" value="P-loop_NTPase"/>
</dbReference>
<dbReference type="PROSITE" id="PS51146">
    <property type="entry name" value="KAIC"/>
    <property type="match status" value="1"/>
</dbReference>
<dbReference type="EMBL" id="JAFGDB010000096">
    <property type="protein sequence ID" value="MBN2067886.1"/>
    <property type="molecule type" value="Genomic_DNA"/>
</dbReference>
<dbReference type="PANTHER" id="PTHR43637">
    <property type="entry name" value="UPF0273 PROTEIN TM_0370"/>
    <property type="match status" value="1"/>
</dbReference>
<evidence type="ECO:0000259" key="3">
    <source>
        <dbReference type="PROSITE" id="PS51146"/>
    </source>
</evidence>
<feature type="domain" description="KaiC" evidence="3">
    <location>
        <begin position="2"/>
        <end position="236"/>
    </location>
</feature>
<comment type="caution">
    <text evidence="4">The sequence shown here is derived from an EMBL/GenBank/DDBJ whole genome shotgun (WGS) entry which is preliminary data.</text>
</comment>
<dbReference type="Gene3D" id="3.40.50.300">
    <property type="entry name" value="P-loop containing nucleotide triphosphate hydrolases"/>
    <property type="match status" value="1"/>
</dbReference>
<dbReference type="InterPro" id="IPR014774">
    <property type="entry name" value="KaiC-like_dom"/>
</dbReference>
<evidence type="ECO:0000256" key="2">
    <source>
        <dbReference type="ARBA" id="ARBA00022840"/>
    </source>
</evidence>